<evidence type="ECO:0008006" key="9">
    <source>
        <dbReference type="Google" id="ProtNLM"/>
    </source>
</evidence>
<organism evidence="7 8">
    <name type="scientific">Amphiprion ocellaris</name>
    <name type="common">Clown anemonefish</name>
    <dbReference type="NCBI Taxonomy" id="80972"/>
    <lineage>
        <taxon>Eukaryota</taxon>
        <taxon>Metazoa</taxon>
        <taxon>Chordata</taxon>
        <taxon>Craniata</taxon>
        <taxon>Vertebrata</taxon>
        <taxon>Euteleostomi</taxon>
        <taxon>Actinopterygii</taxon>
        <taxon>Neopterygii</taxon>
        <taxon>Teleostei</taxon>
        <taxon>Neoteleostei</taxon>
        <taxon>Acanthomorphata</taxon>
        <taxon>Ovalentaria</taxon>
        <taxon>Pomacentridae</taxon>
        <taxon>Amphiprion</taxon>
    </lineage>
</organism>
<comment type="similarity">
    <text evidence="2">Belongs to the MAP7 family.</text>
</comment>
<dbReference type="GO" id="GO:0015630">
    <property type="term" value="C:microtubule cytoskeleton"/>
    <property type="evidence" value="ECO:0007669"/>
    <property type="project" value="InterPro"/>
</dbReference>
<feature type="compositionally biased region" description="Basic and acidic residues" evidence="6">
    <location>
        <begin position="57"/>
        <end position="152"/>
    </location>
</feature>
<feature type="compositionally biased region" description="Acidic residues" evidence="6">
    <location>
        <begin position="627"/>
        <end position="636"/>
    </location>
</feature>
<dbReference type="PANTHER" id="PTHR15073">
    <property type="entry name" value="MICROTUBULE-ASSOCIATED PROTEIN"/>
    <property type="match status" value="1"/>
</dbReference>
<feature type="compositionally biased region" description="Low complexity" evidence="6">
    <location>
        <begin position="412"/>
        <end position="424"/>
    </location>
</feature>
<evidence type="ECO:0000313" key="8">
    <source>
        <dbReference type="Proteomes" id="UP001501940"/>
    </source>
</evidence>
<reference evidence="7" key="2">
    <citation type="submission" date="2025-08" db="UniProtKB">
        <authorList>
            <consortium name="Ensembl"/>
        </authorList>
    </citation>
    <scope>IDENTIFICATION</scope>
</reference>
<sequence length="795" mass="88677">MAEGATTLKGLRAQMAAAAQAQAEERRSLAGNSPGPATNPPAKPQGCRPVIDGASLRIDDRLRVAKERREEADKQQALRESQIMERERKAKLQVERQMEERQKKVEEQRRKEEQKRLAVEEKRKQKQEEEKEHYEAVMRRTLERSQRVEQRQKRWSWGGLSPDSEGRTGDSDASASSPVTIVISSASPEKPPRNRQVDKRSTSIMNLKQPSEAGISKRLSSSSATLIKSPDKSVKPRSSSCNRLPSNGNAAQSSKEDGKKLQVEQTGRSMKKRSTSLTRVSVGRPQTPARPDKGTTDDQECHLCPRSASASPLHPPRGPVRSRSIDRQKSGMTTSVSADGALDPSLKDKHSSSPGGQRPASPSATLGRNRSPSPAPNSGPKRTPSPAASKQSPKMRPPSPGAMKQRPPSPQPTSSKPSPIQKPSLTPTGPPTLRKRDSKSKDLCPVQVVAPQSSDASKTKDKDDSKSGTNSAAEAAKILAENRRLMREQKEKEEQLRIQREEEERLRKEEEKRLAEEARVKRLEEEKKLAEERKIKEEEEARLAEEERVKLAEEEALKQAELQKEREEAEAKALEEAERVRQERDRIMQQNQQERMERKKRIEEIMKRTRKGDQNDLKRDDDKSSQENEDGVDEINCETKTHTDDLAMEAEKDEYDLSCGEPAPREEPLGSVNGKSETDDKENNNGTSTEETQAGSPVPKNRLVEGSEFLNEQESTKVGLVSGINGKSNQWSFEELIDLNVHSKTRPLIETDDCNQVLINCDESSDGTRVAFEDKGAPINTLHSSNQPIEALSEI</sequence>
<name>A0A3Q1BN61_AMPOC</name>
<accession>A0A3Q1BN61</accession>
<dbReference type="PANTHER" id="PTHR15073:SF5">
    <property type="entry name" value="MAP7 DOMAIN-CONTAINING PROTEIN 3"/>
    <property type="match status" value="1"/>
</dbReference>
<feature type="compositionally biased region" description="Basic and acidic residues" evidence="6">
    <location>
        <begin position="457"/>
        <end position="466"/>
    </location>
</feature>
<keyword evidence="4" id="KW-0175">Coiled coil</keyword>
<feature type="compositionally biased region" description="Acidic residues" evidence="6">
    <location>
        <begin position="646"/>
        <end position="656"/>
    </location>
</feature>
<feature type="compositionally biased region" description="Polar residues" evidence="6">
    <location>
        <begin position="352"/>
        <end position="372"/>
    </location>
</feature>
<evidence type="ECO:0000256" key="3">
    <source>
        <dbReference type="ARBA" id="ARBA00022490"/>
    </source>
</evidence>
<dbReference type="InterPro" id="IPR008604">
    <property type="entry name" value="MAP7_fam"/>
</dbReference>
<dbReference type="Pfam" id="PF05672">
    <property type="entry name" value="MAP7"/>
    <property type="match status" value="1"/>
</dbReference>
<feature type="compositionally biased region" description="Basic and acidic residues" evidence="6">
    <location>
        <begin position="526"/>
        <end position="587"/>
    </location>
</feature>
<evidence type="ECO:0000256" key="5">
    <source>
        <dbReference type="ARBA" id="ARBA00023212"/>
    </source>
</evidence>
<proteinExistence type="inferred from homology"/>
<protein>
    <recommendedName>
        <fullName evidence="9">MAP7 domain containing 3</fullName>
    </recommendedName>
</protein>
<keyword evidence="5" id="KW-0206">Cytoskeleton</keyword>
<dbReference type="Ensembl" id="ENSAOCT00000024479.2">
    <property type="protein sequence ID" value="ENSAOCP00000015740.2"/>
    <property type="gene ID" value="ENSAOCG00000020594.2"/>
</dbReference>
<keyword evidence="8" id="KW-1185">Reference proteome</keyword>
<feature type="compositionally biased region" description="Polar residues" evidence="6">
    <location>
        <begin position="236"/>
        <end position="253"/>
    </location>
</feature>
<feature type="compositionally biased region" description="Polar residues" evidence="6">
    <location>
        <begin position="171"/>
        <end position="187"/>
    </location>
</feature>
<dbReference type="RefSeq" id="XP_023122624.2">
    <property type="nucleotide sequence ID" value="XM_023266856.3"/>
</dbReference>
<evidence type="ECO:0000256" key="2">
    <source>
        <dbReference type="ARBA" id="ARBA00007525"/>
    </source>
</evidence>
<evidence type="ECO:0000256" key="6">
    <source>
        <dbReference type="SAM" id="MobiDB-lite"/>
    </source>
</evidence>
<feature type="region of interest" description="Disordered" evidence="6">
    <location>
        <begin position="16"/>
        <end position="513"/>
    </location>
</feature>
<dbReference type="Proteomes" id="UP001501940">
    <property type="component" value="Chromosome 13"/>
</dbReference>
<keyword evidence="3" id="KW-0963">Cytoplasm</keyword>
<evidence type="ECO:0000256" key="4">
    <source>
        <dbReference type="ARBA" id="ARBA00023054"/>
    </source>
</evidence>
<dbReference type="AlphaFoldDB" id="A0A3Q1BN61"/>
<feature type="compositionally biased region" description="Basic and acidic residues" evidence="6">
    <location>
        <begin position="290"/>
        <end position="303"/>
    </location>
</feature>
<dbReference type="GeneID" id="111566319"/>
<feature type="region of interest" description="Disordered" evidence="6">
    <location>
        <begin position="526"/>
        <end position="701"/>
    </location>
</feature>
<reference evidence="7 8" key="1">
    <citation type="submission" date="2022-01" db="EMBL/GenBank/DDBJ databases">
        <title>A chromosome-scale genome assembly of the false clownfish, Amphiprion ocellaris.</title>
        <authorList>
            <person name="Ryu T."/>
        </authorList>
    </citation>
    <scope>NUCLEOTIDE SEQUENCE [LARGE SCALE GENOMIC DNA]</scope>
</reference>
<dbReference type="GO" id="GO:0000226">
    <property type="term" value="P:microtubule cytoskeleton organization"/>
    <property type="evidence" value="ECO:0007669"/>
    <property type="project" value="InterPro"/>
</dbReference>
<dbReference type="InterPro" id="IPR051483">
    <property type="entry name" value="MAP7_domain-containing"/>
</dbReference>
<reference evidence="7" key="3">
    <citation type="submission" date="2025-09" db="UniProtKB">
        <authorList>
            <consortium name="Ensembl"/>
        </authorList>
    </citation>
    <scope>IDENTIFICATION</scope>
</reference>
<evidence type="ECO:0000313" key="7">
    <source>
        <dbReference type="Ensembl" id="ENSAOCP00000015740.2"/>
    </source>
</evidence>
<dbReference type="CTD" id="79649"/>
<feature type="compositionally biased region" description="Basic and acidic residues" evidence="6">
    <location>
        <begin position="480"/>
        <end position="513"/>
    </location>
</feature>
<comment type="subcellular location">
    <subcellularLocation>
        <location evidence="1">Cytoplasm</location>
        <location evidence="1">Cytoskeleton</location>
    </subcellularLocation>
</comment>
<dbReference type="GeneTree" id="ENSGT00950000182941"/>
<feature type="compositionally biased region" description="Basic and acidic residues" evidence="6">
    <location>
        <begin position="190"/>
        <end position="201"/>
    </location>
</feature>
<evidence type="ECO:0000256" key="1">
    <source>
        <dbReference type="ARBA" id="ARBA00004245"/>
    </source>
</evidence>
<feature type="compositionally biased region" description="Polar residues" evidence="6">
    <location>
        <begin position="684"/>
        <end position="695"/>
    </location>
</feature>
<feature type="compositionally biased region" description="Basic and acidic residues" evidence="6">
    <location>
        <begin position="594"/>
        <end position="626"/>
    </location>
</feature>